<evidence type="ECO:0000313" key="1">
    <source>
        <dbReference type="EMBL" id="HJF17879.1"/>
    </source>
</evidence>
<name>A0A921FUL1_9BIFI</name>
<dbReference type="EMBL" id="DYWK01000003">
    <property type="protein sequence ID" value="HJF17879.1"/>
    <property type="molecule type" value="Genomic_DNA"/>
</dbReference>
<protein>
    <submittedName>
        <fullName evidence="1">Uncharacterized protein</fullName>
    </submittedName>
</protein>
<proteinExistence type="predicted"/>
<dbReference type="Proteomes" id="UP000715651">
    <property type="component" value="Unassembled WGS sequence"/>
</dbReference>
<reference evidence="1" key="2">
    <citation type="submission" date="2021-09" db="EMBL/GenBank/DDBJ databases">
        <authorList>
            <person name="Gilroy R."/>
        </authorList>
    </citation>
    <scope>NUCLEOTIDE SEQUENCE</scope>
    <source>
        <strain evidence="1">578</strain>
    </source>
</reference>
<organism evidence="1 2">
    <name type="scientific">Aeriscardovia aeriphila</name>
    <dbReference type="NCBI Taxonomy" id="218139"/>
    <lineage>
        <taxon>Bacteria</taxon>
        <taxon>Bacillati</taxon>
        <taxon>Actinomycetota</taxon>
        <taxon>Actinomycetes</taxon>
        <taxon>Bifidobacteriales</taxon>
        <taxon>Bifidobacteriaceae</taxon>
        <taxon>Aeriscardovia</taxon>
    </lineage>
</organism>
<evidence type="ECO:0000313" key="2">
    <source>
        <dbReference type="Proteomes" id="UP000715651"/>
    </source>
</evidence>
<sequence length="86" mass="9557">MTESLSDFNPEDYGVQQASDGWPWLVGDGNVTLHWVTEPTGSDHFVIGRGDSIMNVSRLRGLQAVIGKALRYRTALERIAEEHGDE</sequence>
<gene>
    <name evidence="1" type="ORF">K8U78_01735</name>
</gene>
<reference evidence="1" key="1">
    <citation type="journal article" date="2021" name="PeerJ">
        <title>Extensive microbial diversity within the chicken gut microbiome revealed by metagenomics and culture.</title>
        <authorList>
            <person name="Gilroy R."/>
            <person name="Ravi A."/>
            <person name="Getino M."/>
            <person name="Pursley I."/>
            <person name="Horton D.L."/>
            <person name="Alikhan N.F."/>
            <person name="Baker D."/>
            <person name="Gharbi K."/>
            <person name="Hall N."/>
            <person name="Watson M."/>
            <person name="Adriaenssens E.M."/>
            <person name="Foster-Nyarko E."/>
            <person name="Jarju S."/>
            <person name="Secka A."/>
            <person name="Antonio M."/>
            <person name="Oren A."/>
            <person name="Chaudhuri R.R."/>
            <person name="La Ragione R."/>
            <person name="Hildebrand F."/>
            <person name="Pallen M.J."/>
        </authorList>
    </citation>
    <scope>NUCLEOTIDE SEQUENCE</scope>
    <source>
        <strain evidence="1">578</strain>
    </source>
</reference>
<comment type="caution">
    <text evidence="1">The sequence shown here is derived from an EMBL/GenBank/DDBJ whole genome shotgun (WGS) entry which is preliminary data.</text>
</comment>
<accession>A0A921FUL1</accession>
<dbReference type="AlphaFoldDB" id="A0A921FUL1"/>